<dbReference type="OrthoDB" id="437889at2759"/>
<evidence type="ECO:0000256" key="4">
    <source>
        <dbReference type="SAM" id="Coils"/>
    </source>
</evidence>
<dbReference type="KEGG" id="edi:EDI_199050"/>
<evidence type="ECO:0008006" key="8">
    <source>
        <dbReference type="Google" id="ProtNLM"/>
    </source>
</evidence>
<dbReference type="OMA" id="QIATLTY"/>
<dbReference type="GO" id="GO:0031982">
    <property type="term" value="C:vesicle"/>
    <property type="evidence" value="ECO:0007669"/>
    <property type="project" value="TreeGrafter"/>
</dbReference>
<evidence type="ECO:0000313" key="7">
    <source>
        <dbReference type="Proteomes" id="UP000008076"/>
    </source>
</evidence>
<sequence length="370" mass="42415">MSAEQIATLTYEFESIAKKLDYLQHLTKGYASLFQQRGNTEIEYAKHLIQQCSTPMRVGTLLLKKEVPLDSLENTMKSALTAFNTETLKVAQRHNEMGVVFIEQVSKPLENLQRILELNRKRIVNEFLLKNKNHQLLIKSAEKSAEQYKKAVNELKQITSQLNTAMTQNVTMVDKLVARKQQAVTRVQTAENNYKQAVEKANAFGEEMYGEPMKKINENAIELIKNQFDSAKNVFGIVATQLTEIVPIEDEAYKTLKTEVDKMNYEEDLEQFVKANANVHSAYVLSVELDTTLNETPEDNFVNTPINTETPITTESTTSTEKKEEEKPVEEEKKVETEKPVEEEKKVETEKPTEEEKKEEEKPVEEESKE</sequence>
<reference evidence="7" key="1">
    <citation type="submission" date="2007-12" db="EMBL/GenBank/DDBJ databases">
        <title>Annotation of Entamoeba dispar SAW760.</title>
        <authorList>
            <person name="Lorenzi H."/>
            <person name="Inman J."/>
            <person name="Schobel S."/>
            <person name="Amedeo P."/>
            <person name="Caler E."/>
        </authorList>
    </citation>
    <scope>NUCLEOTIDE SEQUENCE [LARGE SCALE GENOMIC DNA]</scope>
    <source>
        <strain evidence="7">ATCC PRA-260 / SAW760</strain>
    </source>
</reference>
<accession>B0EMZ1</accession>
<protein>
    <recommendedName>
        <fullName evidence="8">F-BAR domain-containing protein</fullName>
    </recommendedName>
</protein>
<dbReference type="eggNOG" id="ENOG502RD9R">
    <property type="taxonomic scope" value="Eukaryota"/>
</dbReference>
<dbReference type="GO" id="GO:0008017">
    <property type="term" value="F:microtubule binding"/>
    <property type="evidence" value="ECO:0007669"/>
    <property type="project" value="TreeGrafter"/>
</dbReference>
<organism evidence="7">
    <name type="scientific">Entamoeba dispar (strain ATCC PRA-260 / SAW760)</name>
    <dbReference type="NCBI Taxonomy" id="370354"/>
    <lineage>
        <taxon>Eukaryota</taxon>
        <taxon>Amoebozoa</taxon>
        <taxon>Evosea</taxon>
        <taxon>Archamoebae</taxon>
        <taxon>Mastigamoebida</taxon>
        <taxon>Entamoebidae</taxon>
        <taxon>Entamoeba</taxon>
    </lineage>
</organism>
<dbReference type="Proteomes" id="UP000008076">
    <property type="component" value="Unassembled WGS sequence"/>
</dbReference>
<dbReference type="AlphaFoldDB" id="B0EMZ1"/>
<evidence type="ECO:0000256" key="3">
    <source>
        <dbReference type="ARBA" id="ARBA00022553"/>
    </source>
</evidence>
<dbReference type="PANTHER" id="PTHR23065">
    <property type="entry name" value="PROLINE-SERINE-THREONINE PHOSPHATASE INTERACTING PROTEIN 1"/>
    <property type="match status" value="1"/>
</dbReference>
<proteinExistence type="predicted"/>
<feature type="coiled-coil region" evidence="4">
    <location>
        <begin position="131"/>
        <end position="207"/>
    </location>
</feature>
<feature type="compositionally biased region" description="Low complexity" evidence="5">
    <location>
        <begin position="308"/>
        <end position="319"/>
    </location>
</feature>
<dbReference type="SUPFAM" id="SSF103657">
    <property type="entry name" value="BAR/IMD domain-like"/>
    <property type="match status" value="1"/>
</dbReference>
<evidence type="ECO:0000256" key="2">
    <source>
        <dbReference type="ARBA" id="ARBA00022490"/>
    </source>
</evidence>
<dbReference type="GO" id="GO:0030041">
    <property type="term" value="P:actin filament polymerization"/>
    <property type="evidence" value="ECO:0007669"/>
    <property type="project" value="TreeGrafter"/>
</dbReference>
<dbReference type="InterPro" id="IPR027267">
    <property type="entry name" value="AH/BAR_dom_sf"/>
</dbReference>
<keyword evidence="3" id="KW-0597">Phosphoprotein</keyword>
<feature type="compositionally biased region" description="Basic and acidic residues" evidence="5">
    <location>
        <begin position="320"/>
        <end position="370"/>
    </location>
</feature>
<dbReference type="VEuPathDB" id="AmoebaDB:EDI_199050"/>
<dbReference type="GO" id="GO:0016050">
    <property type="term" value="P:vesicle organization"/>
    <property type="evidence" value="ECO:0007669"/>
    <property type="project" value="TreeGrafter"/>
</dbReference>
<feature type="compositionally biased region" description="Polar residues" evidence="5">
    <location>
        <begin position="295"/>
        <end position="307"/>
    </location>
</feature>
<name>B0EMZ1_ENTDS</name>
<dbReference type="RefSeq" id="XP_001739515.1">
    <property type="nucleotide sequence ID" value="XM_001739463.1"/>
</dbReference>
<keyword evidence="7" id="KW-1185">Reference proteome</keyword>
<feature type="region of interest" description="Disordered" evidence="5">
    <location>
        <begin position="295"/>
        <end position="370"/>
    </location>
</feature>
<evidence type="ECO:0000256" key="5">
    <source>
        <dbReference type="SAM" id="MobiDB-lite"/>
    </source>
</evidence>
<dbReference type="Gene3D" id="1.20.1270.60">
    <property type="entry name" value="Arfaptin homology (AH) domain/BAR domain"/>
    <property type="match status" value="1"/>
</dbReference>
<comment type="subcellular location">
    <subcellularLocation>
        <location evidence="1">Cytoplasm</location>
    </subcellularLocation>
</comment>
<evidence type="ECO:0000313" key="6">
    <source>
        <dbReference type="EMBL" id="EDR24115.1"/>
    </source>
</evidence>
<dbReference type="GO" id="GO:0005737">
    <property type="term" value="C:cytoplasm"/>
    <property type="evidence" value="ECO:0007669"/>
    <property type="project" value="TreeGrafter"/>
</dbReference>
<keyword evidence="2" id="KW-0963">Cytoplasm</keyword>
<dbReference type="PANTHER" id="PTHR23065:SF7">
    <property type="entry name" value="NOSTRIN, ISOFORM H"/>
    <property type="match status" value="1"/>
</dbReference>
<dbReference type="GeneID" id="5884650"/>
<keyword evidence="4" id="KW-0175">Coiled coil</keyword>
<dbReference type="EMBL" id="DS550044">
    <property type="protein sequence ID" value="EDR24115.1"/>
    <property type="molecule type" value="Genomic_DNA"/>
</dbReference>
<gene>
    <name evidence="6" type="ORF">EDI_199050</name>
</gene>
<dbReference type="GO" id="GO:0005886">
    <property type="term" value="C:plasma membrane"/>
    <property type="evidence" value="ECO:0007669"/>
    <property type="project" value="TreeGrafter"/>
</dbReference>
<evidence type="ECO:0000256" key="1">
    <source>
        <dbReference type="ARBA" id="ARBA00004496"/>
    </source>
</evidence>